<protein>
    <submittedName>
        <fullName evidence="1">Nucleic acid-binding, OB-fold containing protein</fullName>
    </submittedName>
</protein>
<gene>
    <name evidence="1" type="ORF">PanWU01x14_255260</name>
</gene>
<evidence type="ECO:0000313" key="2">
    <source>
        <dbReference type="Proteomes" id="UP000237105"/>
    </source>
</evidence>
<dbReference type="AlphaFoldDB" id="A0A2P5BAY5"/>
<name>A0A2P5BAY5_PARAD</name>
<dbReference type="OrthoDB" id="1725660at2759"/>
<keyword evidence="2" id="KW-1185">Reference proteome</keyword>
<organism evidence="1 2">
    <name type="scientific">Parasponia andersonii</name>
    <name type="common">Sponia andersonii</name>
    <dbReference type="NCBI Taxonomy" id="3476"/>
    <lineage>
        <taxon>Eukaryota</taxon>
        <taxon>Viridiplantae</taxon>
        <taxon>Streptophyta</taxon>
        <taxon>Embryophyta</taxon>
        <taxon>Tracheophyta</taxon>
        <taxon>Spermatophyta</taxon>
        <taxon>Magnoliopsida</taxon>
        <taxon>eudicotyledons</taxon>
        <taxon>Gunneridae</taxon>
        <taxon>Pentapetalae</taxon>
        <taxon>rosids</taxon>
        <taxon>fabids</taxon>
        <taxon>Rosales</taxon>
        <taxon>Cannabaceae</taxon>
        <taxon>Parasponia</taxon>
    </lineage>
</organism>
<dbReference type="InterPro" id="IPR012340">
    <property type="entry name" value="NA-bd_OB-fold"/>
</dbReference>
<accession>A0A2P5BAY5</accession>
<sequence>MLQVTMLGNCCIENSLKLLFWINKIKYGKSESKVVSLEGLLQQVLWKVNVREENAYARGQSKLPTESTTYFNFQNTQHAFKGTKIRASIYSNNIPAFEHKLQKTKTYLLSNATVKDAKAEFRQRDDGLHWTINAKTTLQEIYENHDDVLQSVYNFTPFTEIQNVLTAVIDIRPQRKVQTPISGESIIQELILEDKLTTENTSHLDIMINTKEYLDSAIPLQHPSLDQIVPIITINDMLLTAIEKASFKSFFKLPDKKEKIVYRKTS</sequence>
<proteinExistence type="predicted"/>
<reference evidence="2" key="1">
    <citation type="submission" date="2016-06" db="EMBL/GenBank/DDBJ databases">
        <title>Parallel loss of symbiosis genes in relatives of nitrogen-fixing non-legume Parasponia.</title>
        <authorList>
            <person name="Van Velzen R."/>
            <person name="Holmer R."/>
            <person name="Bu F."/>
            <person name="Rutten L."/>
            <person name="Van Zeijl A."/>
            <person name="Liu W."/>
            <person name="Santuari L."/>
            <person name="Cao Q."/>
            <person name="Sharma T."/>
            <person name="Shen D."/>
            <person name="Roswanjaya Y."/>
            <person name="Wardhani T."/>
            <person name="Kalhor M.S."/>
            <person name="Jansen J."/>
            <person name="Van den Hoogen J."/>
            <person name="Gungor B."/>
            <person name="Hartog M."/>
            <person name="Hontelez J."/>
            <person name="Verver J."/>
            <person name="Yang W.-C."/>
            <person name="Schijlen E."/>
            <person name="Repin R."/>
            <person name="Schilthuizen M."/>
            <person name="Schranz E."/>
            <person name="Heidstra R."/>
            <person name="Miyata K."/>
            <person name="Fedorova E."/>
            <person name="Kohlen W."/>
            <person name="Bisseling T."/>
            <person name="Smit S."/>
            <person name="Geurts R."/>
        </authorList>
    </citation>
    <scope>NUCLEOTIDE SEQUENCE [LARGE SCALE GENOMIC DNA]</scope>
    <source>
        <strain evidence="2">cv. WU1-14</strain>
    </source>
</reference>
<evidence type="ECO:0000313" key="1">
    <source>
        <dbReference type="EMBL" id="PON45931.1"/>
    </source>
</evidence>
<dbReference type="Proteomes" id="UP000237105">
    <property type="component" value="Unassembled WGS sequence"/>
</dbReference>
<dbReference type="EMBL" id="JXTB01000321">
    <property type="protein sequence ID" value="PON45931.1"/>
    <property type="molecule type" value="Genomic_DNA"/>
</dbReference>
<comment type="caution">
    <text evidence="1">The sequence shown here is derived from an EMBL/GenBank/DDBJ whole genome shotgun (WGS) entry which is preliminary data.</text>
</comment>
<dbReference type="Gene3D" id="2.40.50.140">
    <property type="entry name" value="Nucleic acid-binding proteins"/>
    <property type="match status" value="1"/>
</dbReference>